<dbReference type="EMBL" id="CAWUHD010000039">
    <property type="protein sequence ID" value="CAK7221215.1"/>
    <property type="molecule type" value="Genomic_DNA"/>
</dbReference>
<name>A0ABP0BNJ7_9PEZI</name>
<protein>
    <submittedName>
        <fullName evidence="1">Uncharacterized protein</fullName>
    </submittedName>
</protein>
<comment type="caution">
    <text evidence="1">The sequence shown here is derived from an EMBL/GenBank/DDBJ whole genome shotgun (WGS) entry which is preliminary data.</text>
</comment>
<evidence type="ECO:0000313" key="1">
    <source>
        <dbReference type="EMBL" id="CAK7221215.1"/>
    </source>
</evidence>
<proteinExistence type="predicted"/>
<gene>
    <name evidence="1" type="ORF">SEUCBS140593_004496</name>
</gene>
<accession>A0ABP0BNJ7</accession>
<keyword evidence="2" id="KW-1185">Reference proteome</keyword>
<sequence length="218" mass="22351">MLLFLLLDGHMVVAYTILPRFALVQVMSPHGLNVVPQATHIPSAESSSCLSTAESLATDAPTLPPAILTYEASLLMTASGCQSITPPATLAAEWGSWTSSVNSWLRSHSSDYMSYLSHCEPWQLAASCPTGAVANSSAASTASSSATGITGASDSTTDSVTITTSTATAMETSTVSQITQAGPSTPIPTLVSSGAGHSSPIWLTTAAVMAFVFCALFS</sequence>
<organism evidence="1 2">
    <name type="scientific">Sporothrix eucalyptigena</name>
    <dbReference type="NCBI Taxonomy" id="1812306"/>
    <lineage>
        <taxon>Eukaryota</taxon>
        <taxon>Fungi</taxon>
        <taxon>Dikarya</taxon>
        <taxon>Ascomycota</taxon>
        <taxon>Pezizomycotina</taxon>
        <taxon>Sordariomycetes</taxon>
        <taxon>Sordariomycetidae</taxon>
        <taxon>Ophiostomatales</taxon>
        <taxon>Ophiostomataceae</taxon>
        <taxon>Sporothrix</taxon>
    </lineage>
</organism>
<evidence type="ECO:0000313" key="2">
    <source>
        <dbReference type="Proteomes" id="UP001642482"/>
    </source>
</evidence>
<dbReference type="Proteomes" id="UP001642482">
    <property type="component" value="Unassembled WGS sequence"/>
</dbReference>
<reference evidence="1 2" key="1">
    <citation type="submission" date="2024-01" db="EMBL/GenBank/DDBJ databases">
        <authorList>
            <person name="Allen C."/>
            <person name="Tagirdzhanova G."/>
        </authorList>
    </citation>
    <scope>NUCLEOTIDE SEQUENCE [LARGE SCALE GENOMIC DNA]</scope>
</reference>